<dbReference type="InterPro" id="IPR001680">
    <property type="entry name" value="WD40_rpt"/>
</dbReference>
<dbReference type="GO" id="GO:0005656">
    <property type="term" value="C:nuclear pre-replicative complex"/>
    <property type="evidence" value="ECO:0007669"/>
    <property type="project" value="TreeGrafter"/>
</dbReference>
<dbReference type="SUPFAM" id="SSF50998">
    <property type="entry name" value="Quinoprotein alcohol dehydrogenase-like"/>
    <property type="match status" value="1"/>
</dbReference>
<dbReference type="GO" id="GO:0006364">
    <property type="term" value="P:rRNA processing"/>
    <property type="evidence" value="ECO:0007669"/>
    <property type="project" value="TreeGrafter"/>
</dbReference>
<sequence length="401" mass="43296">MSSSSHPTIILTSSPDGPITAFDATAGVALCHFSGSRSPCHGLALVGNSFIAASHISPETPSSGSIHLYNWWSSTALHNFLVPEPVAPLEASPDGLYIFAGGVSGYVYTLSVPSGDIIRSYSAHNKPVSCLKISEDGSLLISGSDDGTIAFVPIFQIVENSSSLMLQRFVAHGGTVTAIEQYDSTIISCSMDSTVKFWGMFEGRKLRQVTSFPCAVMGVALDQMKTEFFAAGYDGFIYNGSISLNVGTKKHSNRGGECIRWPQKHEGGIVSLIIMSDGKNLVSASEDGKVFIWEIETGKIIMAFGTDMGYISDMVVTNGMGQGLRLGKRDIDSWDGYGGFYKEELSRTLKETLDLEEVLKVASKDRTRAIDMLESAISMYERLLELILKEAMKLGLGSSKK</sequence>
<dbReference type="GO" id="GO:0120330">
    <property type="term" value="C:rixosome complex"/>
    <property type="evidence" value="ECO:0007669"/>
    <property type="project" value="TreeGrafter"/>
</dbReference>
<feature type="repeat" description="WD" evidence="3">
    <location>
        <begin position="121"/>
        <end position="149"/>
    </location>
</feature>
<keyword evidence="2" id="KW-0677">Repeat</keyword>
<evidence type="ECO:0000313" key="4">
    <source>
        <dbReference type="EMBL" id="OMO74680.1"/>
    </source>
</evidence>
<dbReference type="STRING" id="210143.A0A1R3HWN4"/>
<dbReference type="PROSITE" id="PS50294">
    <property type="entry name" value="WD_REPEATS_REGION"/>
    <property type="match status" value="2"/>
</dbReference>
<evidence type="ECO:0000256" key="3">
    <source>
        <dbReference type="PROSITE-ProRule" id="PRU00221"/>
    </source>
</evidence>
<keyword evidence="1 3" id="KW-0853">WD repeat</keyword>
<dbReference type="GO" id="GO:0006261">
    <property type="term" value="P:DNA-templated DNA replication"/>
    <property type="evidence" value="ECO:0007669"/>
    <property type="project" value="TreeGrafter"/>
</dbReference>
<keyword evidence="5" id="KW-1185">Reference proteome</keyword>
<feature type="repeat" description="WD" evidence="3">
    <location>
        <begin position="262"/>
        <end position="303"/>
    </location>
</feature>
<reference evidence="4 5" key="1">
    <citation type="submission" date="2013-09" db="EMBL/GenBank/DDBJ databases">
        <title>Corchorus capsularis genome sequencing.</title>
        <authorList>
            <person name="Alam M."/>
            <person name="Haque M.S."/>
            <person name="Islam M.S."/>
            <person name="Emdad E.M."/>
            <person name="Islam M.M."/>
            <person name="Ahmed B."/>
            <person name="Halim A."/>
            <person name="Hossen Q.M.M."/>
            <person name="Hossain M.Z."/>
            <person name="Ahmed R."/>
            <person name="Khan M.M."/>
            <person name="Islam R."/>
            <person name="Rashid M.M."/>
            <person name="Khan S.A."/>
            <person name="Rahman M.S."/>
            <person name="Alam M."/>
        </authorList>
    </citation>
    <scope>NUCLEOTIDE SEQUENCE [LARGE SCALE GENOMIC DNA]</scope>
    <source>
        <strain evidence="5">cv. CVL-1</strain>
        <tissue evidence="4">Whole seedling</tissue>
    </source>
</reference>
<dbReference type="OrthoDB" id="756370at2759"/>
<protein>
    <submittedName>
        <fullName evidence="4">Uncharacterized protein</fullName>
    </submittedName>
</protein>
<dbReference type="EMBL" id="AWWV01011079">
    <property type="protein sequence ID" value="OMO74680.1"/>
    <property type="molecule type" value="Genomic_DNA"/>
</dbReference>
<dbReference type="Proteomes" id="UP000188268">
    <property type="component" value="Unassembled WGS sequence"/>
</dbReference>
<evidence type="ECO:0000256" key="2">
    <source>
        <dbReference type="ARBA" id="ARBA00022737"/>
    </source>
</evidence>
<evidence type="ECO:0000256" key="1">
    <source>
        <dbReference type="ARBA" id="ARBA00022574"/>
    </source>
</evidence>
<dbReference type="InterPro" id="IPR045227">
    <property type="entry name" value="WDR18/Ipi3/RID3"/>
</dbReference>
<dbReference type="Pfam" id="PF00400">
    <property type="entry name" value="WD40"/>
    <property type="match status" value="3"/>
</dbReference>
<dbReference type="InterPro" id="IPR019775">
    <property type="entry name" value="WD40_repeat_CS"/>
</dbReference>
<evidence type="ECO:0000313" key="5">
    <source>
        <dbReference type="Proteomes" id="UP000188268"/>
    </source>
</evidence>
<dbReference type="PANTHER" id="PTHR18763:SF3">
    <property type="entry name" value="OS09G0477800 PROTEIN"/>
    <property type="match status" value="1"/>
</dbReference>
<dbReference type="InterPro" id="IPR011047">
    <property type="entry name" value="Quinoprotein_ADH-like_sf"/>
</dbReference>
<organism evidence="4 5">
    <name type="scientific">Corchorus capsularis</name>
    <name type="common">Jute</name>
    <dbReference type="NCBI Taxonomy" id="210143"/>
    <lineage>
        <taxon>Eukaryota</taxon>
        <taxon>Viridiplantae</taxon>
        <taxon>Streptophyta</taxon>
        <taxon>Embryophyta</taxon>
        <taxon>Tracheophyta</taxon>
        <taxon>Spermatophyta</taxon>
        <taxon>Magnoliopsida</taxon>
        <taxon>eudicotyledons</taxon>
        <taxon>Gunneridae</taxon>
        <taxon>Pentapetalae</taxon>
        <taxon>rosids</taxon>
        <taxon>malvids</taxon>
        <taxon>Malvales</taxon>
        <taxon>Malvaceae</taxon>
        <taxon>Grewioideae</taxon>
        <taxon>Apeibeae</taxon>
        <taxon>Corchorus</taxon>
    </lineage>
</organism>
<dbReference type="AlphaFoldDB" id="A0A1R3HWN4"/>
<dbReference type="SMART" id="SM00320">
    <property type="entry name" value="WD40"/>
    <property type="match status" value="3"/>
</dbReference>
<accession>A0A1R3HWN4</accession>
<dbReference type="PROSITE" id="PS00678">
    <property type="entry name" value="WD_REPEATS_1"/>
    <property type="match status" value="1"/>
</dbReference>
<dbReference type="Gramene" id="OMO74680">
    <property type="protein sequence ID" value="OMO74680"/>
    <property type="gene ID" value="CCACVL1_16532"/>
</dbReference>
<dbReference type="PROSITE" id="PS50082">
    <property type="entry name" value="WD_REPEATS_2"/>
    <property type="match status" value="3"/>
</dbReference>
<comment type="caution">
    <text evidence="4">The sequence shown here is derived from an EMBL/GenBank/DDBJ whole genome shotgun (WGS) entry which is preliminary data.</text>
</comment>
<dbReference type="PANTHER" id="PTHR18763">
    <property type="entry name" value="WD-REPEAT PROTEIN 18"/>
    <property type="match status" value="1"/>
</dbReference>
<dbReference type="OMA" id="YNWWSSA"/>
<dbReference type="InterPro" id="IPR015943">
    <property type="entry name" value="WD40/YVTN_repeat-like_dom_sf"/>
</dbReference>
<name>A0A1R3HWN4_COCAP</name>
<feature type="repeat" description="WD" evidence="3">
    <location>
        <begin position="169"/>
        <end position="208"/>
    </location>
</feature>
<proteinExistence type="predicted"/>
<gene>
    <name evidence="4" type="ORF">CCACVL1_16532</name>
</gene>
<dbReference type="Gene3D" id="2.130.10.10">
    <property type="entry name" value="YVTN repeat-like/Quinoprotein amine dehydrogenase"/>
    <property type="match status" value="2"/>
</dbReference>